<accession>Q0GPM7</accession>
<evidence type="ECO:0000313" key="5">
    <source>
        <dbReference type="EMBL" id="ABI23470.1"/>
    </source>
</evidence>
<dbReference type="AlphaFoldDB" id="Q0GPM7"/>
<dbReference type="Pfam" id="PF00027">
    <property type="entry name" value="cNMP_binding"/>
    <property type="match status" value="1"/>
</dbReference>
<dbReference type="InterPro" id="IPR012318">
    <property type="entry name" value="HTH_CRP"/>
</dbReference>
<evidence type="ECO:0000313" key="7">
    <source>
        <dbReference type="Proteomes" id="UP000002274"/>
    </source>
</evidence>
<dbReference type="PROSITE" id="PS51063">
    <property type="entry name" value="HTH_CRP_2"/>
    <property type="match status" value="1"/>
</dbReference>
<dbReference type="GO" id="GO:0003677">
    <property type="term" value="F:DNA binding"/>
    <property type="evidence" value="ECO:0007669"/>
    <property type="project" value="UniProtKB-KW"/>
</dbReference>
<reference evidence="6 7" key="2">
    <citation type="journal article" date="2007" name="PLoS Genet.">
        <title>Patterns and implications of gene gain and loss in the evolution of Prochlorococcus.</title>
        <authorList>
            <person name="Kettler G.C."/>
            <person name="Martiny A.C."/>
            <person name="Huang K."/>
            <person name="Zucker J."/>
            <person name="Coleman M.L."/>
            <person name="Rodrigue S."/>
            <person name="Chen F."/>
            <person name="Lapidus A."/>
            <person name="Ferriera S."/>
            <person name="Johnson J."/>
            <person name="Steglich C."/>
            <person name="Church G.M."/>
            <person name="Richardson P."/>
            <person name="Chisholm S.W."/>
        </authorList>
    </citation>
    <scope>NUCLEOTIDE SEQUENCE [LARGE SCALE GENOMIC DNA]</scope>
    <source>
        <strain evidence="6 7">MIT 9303</strain>
    </source>
</reference>
<dbReference type="InterPro" id="IPR014710">
    <property type="entry name" value="RmlC-like_jellyroll"/>
</dbReference>
<evidence type="ECO:0000256" key="1">
    <source>
        <dbReference type="ARBA" id="ARBA00023015"/>
    </source>
</evidence>
<dbReference type="EMBL" id="DQ786982">
    <property type="protein sequence ID" value="ABI23470.1"/>
    <property type="molecule type" value="Genomic_DNA"/>
</dbReference>
<dbReference type="BioCyc" id="PMAR59922:G1G80-979-MONOMER"/>
<dbReference type="InterPro" id="IPR018490">
    <property type="entry name" value="cNMP-bd_dom_sf"/>
</dbReference>
<keyword evidence="2" id="KW-0238">DNA-binding</keyword>
<dbReference type="Pfam" id="PF13545">
    <property type="entry name" value="HTH_Crp_2"/>
    <property type="match status" value="1"/>
</dbReference>
<gene>
    <name evidence="5" type="primary">crp</name>
    <name evidence="6" type="ordered locus">P9303_11071</name>
</gene>
<dbReference type="InterPro" id="IPR000595">
    <property type="entry name" value="cNMP-bd_dom"/>
</dbReference>
<dbReference type="GO" id="GO:0006355">
    <property type="term" value="P:regulation of DNA-templated transcription"/>
    <property type="evidence" value="ECO:0007669"/>
    <property type="project" value="InterPro"/>
</dbReference>
<keyword evidence="3" id="KW-0804">Transcription</keyword>
<dbReference type="InterPro" id="IPR036388">
    <property type="entry name" value="WH-like_DNA-bd_sf"/>
</dbReference>
<evidence type="ECO:0000313" key="6">
    <source>
        <dbReference type="EMBL" id="ABM77856.1"/>
    </source>
</evidence>
<proteinExistence type="predicted"/>
<dbReference type="InterPro" id="IPR036390">
    <property type="entry name" value="WH_DNA-bd_sf"/>
</dbReference>
<sequence>MMTYSTYKAKSIKQKELSDLVQLNDHGRKIVNYSAKSHIPINTNNFWLVITGVVKLIAKSPNGGDIVVGIVGKNQTIGAQQINQTTTSAVAMTDTELLYVSMAEIENCRDLALVIIESLSTNCRQSQELSYLLGLHRVKERVQAFLQFLAHECGELCSDGQKLNIKITHQEIANTLSTTRVTISNTISILKDEGWLLVNPKRLFIISSTKESDVLRLEFDDKYRGGLQSLKTF</sequence>
<evidence type="ECO:0000256" key="3">
    <source>
        <dbReference type="ARBA" id="ARBA00023163"/>
    </source>
</evidence>
<dbReference type="STRING" id="59922.P9303_11071"/>
<dbReference type="KEGG" id="pmf:P9303_11071"/>
<dbReference type="Proteomes" id="UP000002274">
    <property type="component" value="Chromosome"/>
</dbReference>
<dbReference type="SMART" id="SM00419">
    <property type="entry name" value="HTH_CRP"/>
    <property type="match status" value="1"/>
</dbReference>
<dbReference type="HOGENOM" id="CLU_075053_8_0_3"/>
<reference evidence="5" key="1">
    <citation type="journal article" date="2006" name="Proc. Natl. Acad. Sci. U.S.A.">
        <title>Phosphate acquisition genes in Prochlorococcus ecotypes: evidence for genome-wide adaptation.</title>
        <authorList>
            <person name="Martiny A.C."/>
            <person name="Coleman M.L."/>
            <person name="Chisholm S.W."/>
        </authorList>
    </citation>
    <scope>NUCLEOTIDE SEQUENCE</scope>
    <source>
        <strain evidence="5">MIT 9303</strain>
    </source>
</reference>
<dbReference type="SUPFAM" id="SSF46785">
    <property type="entry name" value="Winged helix' DNA-binding domain"/>
    <property type="match status" value="1"/>
</dbReference>
<evidence type="ECO:0000259" key="4">
    <source>
        <dbReference type="PROSITE" id="PS51063"/>
    </source>
</evidence>
<name>Q0GPM7_PROM3</name>
<dbReference type="Gene3D" id="2.60.120.10">
    <property type="entry name" value="Jelly Rolls"/>
    <property type="match status" value="1"/>
</dbReference>
<feature type="domain" description="HTH crp-type" evidence="4">
    <location>
        <begin position="136"/>
        <end position="209"/>
    </location>
</feature>
<dbReference type="CDD" id="cd00038">
    <property type="entry name" value="CAP_ED"/>
    <property type="match status" value="1"/>
</dbReference>
<dbReference type="Gene3D" id="1.10.10.10">
    <property type="entry name" value="Winged helix-like DNA-binding domain superfamily/Winged helix DNA-binding domain"/>
    <property type="match status" value="1"/>
</dbReference>
<protein>
    <submittedName>
        <fullName evidence="5 6">Putative transcriptional regulator</fullName>
    </submittedName>
</protein>
<dbReference type="SUPFAM" id="SSF51206">
    <property type="entry name" value="cAMP-binding domain-like"/>
    <property type="match status" value="1"/>
</dbReference>
<reference evidence="6" key="3">
    <citation type="submission" date="2007-01" db="EMBL/GenBank/DDBJ databases">
        <authorList>
            <person name="Chisholm S."/>
            <person name="Huang K."/>
            <person name="Martiny A."/>
            <person name="Kettler G."/>
            <person name="Zucker J."/>
            <person name="Coleman M."/>
            <person name="Keller K."/>
            <person name="Arkin A."/>
            <person name="Coe A."/>
            <person name="Rodrigue S."/>
            <person name="Church G."/>
            <person name="Ferriera S."/>
            <person name="Johnson J."/>
            <person name="Kravitz S."/>
            <person name="Beeson K."/>
            <person name="Sutton G."/>
            <person name="Rogers Y.-H."/>
            <person name="Friedman R."/>
            <person name="Frazier M."/>
            <person name="Venter J.C."/>
        </authorList>
    </citation>
    <scope>NUCLEOTIDE SEQUENCE</scope>
    <source>
        <strain evidence="6">MIT 9303</strain>
    </source>
</reference>
<dbReference type="EMBL" id="CP000554">
    <property type="protein sequence ID" value="ABM77856.1"/>
    <property type="molecule type" value="Genomic_DNA"/>
</dbReference>
<organism evidence="5">
    <name type="scientific">Prochlorococcus marinus (strain MIT 9303)</name>
    <dbReference type="NCBI Taxonomy" id="59922"/>
    <lineage>
        <taxon>Bacteria</taxon>
        <taxon>Bacillati</taxon>
        <taxon>Cyanobacteriota</taxon>
        <taxon>Cyanophyceae</taxon>
        <taxon>Synechococcales</taxon>
        <taxon>Prochlorococcaceae</taxon>
        <taxon>Prochlorococcus</taxon>
    </lineage>
</organism>
<dbReference type="CDD" id="cd00092">
    <property type="entry name" value="HTH_CRP"/>
    <property type="match status" value="1"/>
</dbReference>
<evidence type="ECO:0000256" key="2">
    <source>
        <dbReference type="ARBA" id="ARBA00023125"/>
    </source>
</evidence>
<keyword evidence="1" id="KW-0805">Transcription regulation</keyword>